<dbReference type="Proteomes" id="UP001139955">
    <property type="component" value="Unassembled WGS sequence"/>
</dbReference>
<keyword evidence="1" id="KW-0812">Transmembrane</keyword>
<reference evidence="2" key="1">
    <citation type="submission" date="2022-09" db="EMBL/GenBank/DDBJ databases">
        <authorList>
            <person name="Cesa-Luna C."/>
            <person name="Girard L."/>
            <person name="Lood C."/>
            <person name="Hofte M."/>
            <person name="De Mot R."/>
        </authorList>
    </citation>
    <scope>NUCLEOTIDE SEQUENCE</scope>
    <source>
        <strain evidence="2">B1M3-32</strain>
    </source>
</reference>
<reference evidence="2" key="2">
    <citation type="journal article" date="2023" name="mSystems">
        <title>Charting the Lipopeptidome of Nonpathogenic Pseudomonas.</title>
        <authorList>
            <person name="Cesa-Luna C."/>
            <person name="Geudens N."/>
            <person name="Girard L."/>
            <person name="De Roo V."/>
            <person name="Maklad H.R."/>
            <person name="Martins J.C."/>
            <person name="Hofte M."/>
            <person name="De Mot R."/>
        </authorList>
    </citation>
    <scope>NUCLEOTIDE SEQUENCE</scope>
    <source>
        <strain evidence="2">B1M3-32</strain>
    </source>
</reference>
<dbReference type="RefSeq" id="WP_217831522.1">
    <property type="nucleotide sequence ID" value="NZ_JAOSKY010000014.1"/>
</dbReference>
<keyword evidence="1" id="KW-1133">Transmembrane helix</keyword>
<feature type="transmembrane region" description="Helical" evidence="1">
    <location>
        <begin position="43"/>
        <end position="62"/>
    </location>
</feature>
<name>A0A9X3BEB3_9PSED</name>
<organism evidence="2 3">
    <name type="scientific">Pseudomonas koreensis</name>
    <dbReference type="NCBI Taxonomy" id="198620"/>
    <lineage>
        <taxon>Bacteria</taxon>
        <taxon>Pseudomonadati</taxon>
        <taxon>Pseudomonadota</taxon>
        <taxon>Gammaproteobacteria</taxon>
        <taxon>Pseudomonadales</taxon>
        <taxon>Pseudomonadaceae</taxon>
        <taxon>Pseudomonas</taxon>
    </lineage>
</organism>
<evidence type="ECO:0000313" key="2">
    <source>
        <dbReference type="EMBL" id="MCU7250218.1"/>
    </source>
</evidence>
<dbReference type="EMBL" id="JAOSKY010000014">
    <property type="protein sequence ID" value="MCU7250218.1"/>
    <property type="molecule type" value="Genomic_DNA"/>
</dbReference>
<proteinExistence type="predicted"/>
<sequence length="66" mass="6941">MNNKTIRWTTNLMMGMGTGFMVTGAAAFVIGNVSDADTIRTSAAMTVSSFFVIAASFAVALLEDKS</sequence>
<evidence type="ECO:0000256" key="1">
    <source>
        <dbReference type="SAM" id="Phobius"/>
    </source>
</evidence>
<feature type="transmembrane region" description="Helical" evidence="1">
    <location>
        <begin position="12"/>
        <end position="31"/>
    </location>
</feature>
<dbReference type="AlphaFoldDB" id="A0A9X3BEB3"/>
<comment type="caution">
    <text evidence="2">The sequence shown here is derived from an EMBL/GenBank/DDBJ whole genome shotgun (WGS) entry which is preliminary data.</text>
</comment>
<protein>
    <submittedName>
        <fullName evidence="2">Uncharacterized protein</fullName>
    </submittedName>
</protein>
<evidence type="ECO:0000313" key="3">
    <source>
        <dbReference type="Proteomes" id="UP001139955"/>
    </source>
</evidence>
<gene>
    <name evidence="2" type="ORF">OC940_20605</name>
</gene>
<accession>A0A9X3BEB3</accession>
<keyword evidence="3" id="KW-1185">Reference proteome</keyword>
<keyword evidence="1" id="KW-0472">Membrane</keyword>